<evidence type="ECO:0000259" key="1">
    <source>
        <dbReference type="Pfam" id="PF04536"/>
    </source>
</evidence>
<dbReference type="PANTHER" id="PTHR30373">
    <property type="entry name" value="UPF0603 PROTEIN YGCG"/>
    <property type="match status" value="1"/>
</dbReference>
<dbReference type="Proteomes" id="UP000832011">
    <property type="component" value="Chromosome"/>
</dbReference>
<dbReference type="InterPro" id="IPR007621">
    <property type="entry name" value="TPM_dom"/>
</dbReference>
<dbReference type="EMBL" id="CP091511">
    <property type="protein sequence ID" value="UOO88745.1"/>
    <property type="molecule type" value="Genomic_DNA"/>
</dbReference>
<keyword evidence="3" id="KW-1185">Reference proteome</keyword>
<accession>A0ABY4E035</accession>
<organism evidence="2 3">
    <name type="scientific">Vitreoscilla massiliensis</name>
    <dbReference type="NCBI Taxonomy" id="1689272"/>
    <lineage>
        <taxon>Bacteria</taxon>
        <taxon>Pseudomonadati</taxon>
        <taxon>Pseudomonadota</taxon>
        <taxon>Betaproteobacteria</taxon>
        <taxon>Neisseriales</taxon>
        <taxon>Neisseriaceae</taxon>
        <taxon>Vitreoscilla</taxon>
    </lineage>
</organism>
<name>A0ABY4E035_9NEIS</name>
<evidence type="ECO:0000313" key="2">
    <source>
        <dbReference type="EMBL" id="UOO88745.1"/>
    </source>
</evidence>
<protein>
    <submittedName>
        <fullName evidence="2">TPM domain-containing protein</fullName>
    </submittedName>
</protein>
<dbReference type="PANTHER" id="PTHR30373:SF8">
    <property type="entry name" value="BLL7265 PROTEIN"/>
    <property type="match status" value="1"/>
</dbReference>
<sequence>MVNNNRIQRLWQHWRLPSWRIKKWFPQTVLSRLERLIGESEAVHMGQIRFVIESNMETMAVLSGVTPRQRARQYFGSLEVWDTAYNTGVLLYVSCADRAIEIVADRGISKQVDAAVWQAICRDLGKDFADGLYQQGLEKALEQMTAVLISHIPRHAGQAHSNEVSNEVVLR</sequence>
<dbReference type="Gene3D" id="3.10.310.50">
    <property type="match status" value="1"/>
</dbReference>
<gene>
    <name evidence="2" type="ORF">LVJ82_14970</name>
</gene>
<evidence type="ECO:0000313" key="3">
    <source>
        <dbReference type="Proteomes" id="UP000832011"/>
    </source>
</evidence>
<dbReference type="Pfam" id="PF04536">
    <property type="entry name" value="TPM_phosphatase"/>
    <property type="match status" value="1"/>
</dbReference>
<reference evidence="2 3" key="1">
    <citation type="journal article" date="2022" name="Res Sq">
        <title>Evolution of multicellular longitudinally dividing oral cavity symbionts (Neisseriaceae).</title>
        <authorList>
            <person name="Nyongesa S."/>
            <person name="Weber P."/>
            <person name="Bernet E."/>
            <person name="Pullido F."/>
            <person name="Nieckarz M."/>
            <person name="Delaby M."/>
            <person name="Nieves C."/>
            <person name="Viehboeck T."/>
            <person name="Krause N."/>
            <person name="Rivera-Millot A."/>
            <person name="Nakamura A."/>
            <person name="Vischer N."/>
            <person name="VanNieuwenhze M."/>
            <person name="Brun Y."/>
            <person name="Cava F."/>
            <person name="Bulgheresi S."/>
            <person name="Veyrier F."/>
        </authorList>
    </citation>
    <scope>NUCLEOTIDE SEQUENCE [LARGE SCALE GENOMIC DNA]</scope>
    <source>
        <strain evidence="2 3">SN4</strain>
    </source>
</reference>
<feature type="domain" description="TPM" evidence="1">
    <location>
        <begin position="31"/>
        <end position="146"/>
    </location>
</feature>
<proteinExistence type="predicted"/>
<dbReference type="RefSeq" id="WP_058357565.1">
    <property type="nucleotide sequence ID" value="NZ_CABKVG010000010.1"/>
</dbReference>